<dbReference type="Gene3D" id="3.30.160.70">
    <property type="entry name" value="Methylated DNA-protein cysteine methyltransferase domain"/>
    <property type="match status" value="1"/>
</dbReference>
<evidence type="ECO:0000256" key="1">
    <source>
        <dbReference type="ARBA" id="ARBA00001286"/>
    </source>
</evidence>
<evidence type="ECO:0000259" key="17">
    <source>
        <dbReference type="Pfam" id="PF02870"/>
    </source>
</evidence>
<comment type="catalytic activity">
    <reaction evidence="1">
        <text>a 4-O-methyl-thymidine in DNA + L-cysteinyl-[protein] = a thymidine in DNA + S-methyl-L-cysteinyl-[protein]</text>
        <dbReference type="Rhea" id="RHEA:53428"/>
        <dbReference type="Rhea" id="RHEA-COMP:10131"/>
        <dbReference type="Rhea" id="RHEA-COMP:10132"/>
        <dbReference type="Rhea" id="RHEA-COMP:13555"/>
        <dbReference type="Rhea" id="RHEA-COMP:13556"/>
        <dbReference type="ChEBI" id="CHEBI:29950"/>
        <dbReference type="ChEBI" id="CHEBI:82612"/>
        <dbReference type="ChEBI" id="CHEBI:137386"/>
        <dbReference type="ChEBI" id="CHEBI:137387"/>
        <dbReference type="EC" id="2.1.1.63"/>
    </reaction>
</comment>
<evidence type="ECO:0000313" key="18">
    <source>
        <dbReference type="EMBL" id="UVI35874.1"/>
    </source>
</evidence>
<keyword evidence="10" id="KW-0479">Metal-binding</keyword>
<evidence type="ECO:0000259" key="16">
    <source>
        <dbReference type="Pfam" id="PF01035"/>
    </source>
</evidence>
<dbReference type="EC" id="2.1.1.63" evidence="5"/>
<comment type="cofactor">
    <cofactor evidence="2">
        <name>Zn(2+)</name>
        <dbReference type="ChEBI" id="CHEBI:29105"/>
    </cofactor>
</comment>
<evidence type="ECO:0000256" key="13">
    <source>
        <dbReference type="ARBA" id="ARBA00023125"/>
    </source>
</evidence>
<feature type="domain" description="Methylguanine DNA methyltransferase ribonuclease-like" evidence="17">
    <location>
        <begin position="9"/>
        <end position="87"/>
    </location>
</feature>
<evidence type="ECO:0000256" key="14">
    <source>
        <dbReference type="ARBA" id="ARBA00023204"/>
    </source>
</evidence>
<feature type="domain" description="Methylated-DNA-[protein]-cysteine S-methyltransferase DNA binding" evidence="16">
    <location>
        <begin position="95"/>
        <end position="176"/>
    </location>
</feature>
<dbReference type="InterPro" id="IPR036388">
    <property type="entry name" value="WH-like_DNA-bd_sf"/>
</dbReference>
<keyword evidence="13" id="KW-0238">DNA-binding</keyword>
<keyword evidence="19" id="KW-1185">Reference proteome</keyword>
<keyword evidence="14" id="KW-0234">DNA repair</keyword>
<evidence type="ECO:0000256" key="7">
    <source>
        <dbReference type="ARBA" id="ARBA00022553"/>
    </source>
</evidence>
<evidence type="ECO:0000256" key="5">
    <source>
        <dbReference type="ARBA" id="ARBA00011918"/>
    </source>
</evidence>
<protein>
    <recommendedName>
        <fullName evidence="6">Methylated-DNA--protein-cysteine methyltransferase</fullName>
        <ecNumber evidence="5">2.1.1.63</ecNumber>
    </recommendedName>
</protein>
<evidence type="ECO:0000256" key="10">
    <source>
        <dbReference type="ARBA" id="ARBA00022723"/>
    </source>
</evidence>
<name>A0ABY5SS29_9MICO</name>
<accession>A0ABY5SS29</accession>
<dbReference type="RefSeq" id="WP_265418491.1">
    <property type="nucleotide sequence ID" value="NZ_CP093443.1"/>
</dbReference>
<evidence type="ECO:0000256" key="12">
    <source>
        <dbReference type="ARBA" id="ARBA00022833"/>
    </source>
</evidence>
<keyword evidence="12" id="KW-0862">Zinc</keyword>
<comment type="similarity">
    <text evidence="4">Belongs to the MGMT family.</text>
</comment>
<dbReference type="PANTHER" id="PTHR46460:SF1">
    <property type="entry name" value="METHYLATED-DNA--PROTEIN-CYSTEINE METHYLTRANSFERASE"/>
    <property type="match status" value="1"/>
</dbReference>
<evidence type="ECO:0000256" key="2">
    <source>
        <dbReference type="ARBA" id="ARBA00001947"/>
    </source>
</evidence>
<evidence type="ECO:0000256" key="3">
    <source>
        <dbReference type="ARBA" id="ARBA00003317"/>
    </source>
</evidence>
<keyword evidence="9" id="KW-0808">Transferase</keyword>
<gene>
    <name evidence="18" type="ORF">L1F31_17440</name>
</gene>
<sequence>MTDSSAAVDTFVGPLTVTCDGQSVIGLGWHAPTDSGPADSIPTVSIPTDSIPTEAAAASDPILAEAVAQLRAYFDGRLGDFDLPVDFGQVSDVARAVLTTLAEQVPAGTTVTYGQLAEASGTGIPARAVGGIMGLNPIPIIVPCHRVVAGDGLGGYSGGLPGHELETKRRLLEFEDALPQPLF</sequence>
<dbReference type="Pfam" id="PF01035">
    <property type="entry name" value="DNA_binding_1"/>
    <property type="match status" value="1"/>
</dbReference>
<dbReference type="PROSITE" id="PS00374">
    <property type="entry name" value="MGMT"/>
    <property type="match status" value="1"/>
</dbReference>
<dbReference type="InterPro" id="IPR036217">
    <property type="entry name" value="MethylDNA_cys_MeTrfase_DNAb"/>
</dbReference>
<evidence type="ECO:0000256" key="9">
    <source>
        <dbReference type="ARBA" id="ARBA00022679"/>
    </source>
</evidence>
<dbReference type="InterPro" id="IPR014048">
    <property type="entry name" value="MethylDNA_cys_MeTrfase_DNA-bd"/>
</dbReference>
<evidence type="ECO:0000256" key="11">
    <source>
        <dbReference type="ARBA" id="ARBA00022763"/>
    </source>
</evidence>
<dbReference type="NCBIfam" id="TIGR00589">
    <property type="entry name" value="ogt"/>
    <property type="match status" value="1"/>
</dbReference>
<evidence type="ECO:0000256" key="4">
    <source>
        <dbReference type="ARBA" id="ARBA00008711"/>
    </source>
</evidence>
<dbReference type="EMBL" id="CP093443">
    <property type="protein sequence ID" value="UVI35874.1"/>
    <property type="molecule type" value="Genomic_DNA"/>
</dbReference>
<dbReference type="CDD" id="cd06445">
    <property type="entry name" value="ATase"/>
    <property type="match status" value="1"/>
</dbReference>
<dbReference type="PANTHER" id="PTHR46460">
    <property type="entry name" value="METHYLATED-DNA--PROTEIN-CYSTEINE METHYLTRANSFERASE"/>
    <property type="match status" value="1"/>
</dbReference>
<comment type="catalytic activity">
    <reaction evidence="15">
        <text>a 6-O-methyl-2'-deoxyguanosine in DNA + L-cysteinyl-[protein] = S-methyl-L-cysteinyl-[protein] + a 2'-deoxyguanosine in DNA</text>
        <dbReference type="Rhea" id="RHEA:24000"/>
        <dbReference type="Rhea" id="RHEA-COMP:10131"/>
        <dbReference type="Rhea" id="RHEA-COMP:10132"/>
        <dbReference type="Rhea" id="RHEA-COMP:11367"/>
        <dbReference type="Rhea" id="RHEA-COMP:11368"/>
        <dbReference type="ChEBI" id="CHEBI:29950"/>
        <dbReference type="ChEBI" id="CHEBI:82612"/>
        <dbReference type="ChEBI" id="CHEBI:85445"/>
        <dbReference type="ChEBI" id="CHEBI:85448"/>
        <dbReference type="EC" id="2.1.1.63"/>
    </reaction>
</comment>
<organism evidence="18 19">
    <name type="scientific">Brevibacterium spongiae</name>
    <dbReference type="NCBI Taxonomy" id="2909672"/>
    <lineage>
        <taxon>Bacteria</taxon>
        <taxon>Bacillati</taxon>
        <taxon>Actinomycetota</taxon>
        <taxon>Actinomycetes</taxon>
        <taxon>Micrococcales</taxon>
        <taxon>Brevibacteriaceae</taxon>
        <taxon>Brevibacterium</taxon>
    </lineage>
</organism>
<comment type="function">
    <text evidence="3">Involved in the cellular defense against the biological effects of O6-methylguanine (O6-MeG) and O4-methylthymine (O4-MeT) in DNA. Repairs the methylated nucleobase in DNA by stoichiometrically transferring the methyl group to a cysteine residue in the enzyme. This is a suicide reaction: the enzyme is irreversibly inactivated.</text>
</comment>
<proteinExistence type="inferred from homology"/>
<dbReference type="InterPro" id="IPR001497">
    <property type="entry name" value="MethylDNA_cys_MeTrfase_AS"/>
</dbReference>
<keyword evidence="8" id="KW-0489">Methyltransferase</keyword>
<evidence type="ECO:0000313" key="19">
    <source>
        <dbReference type="Proteomes" id="UP001064879"/>
    </source>
</evidence>
<reference evidence="18" key="1">
    <citation type="submission" date="2022-03" db="EMBL/GenBank/DDBJ databases">
        <title>Brevibacterium spongiae sp. nov., isolated from marine sponge.</title>
        <authorList>
            <person name="Li Z."/>
            <person name="Zhang M."/>
        </authorList>
    </citation>
    <scope>NUCLEOTIDE SEQUENCE</scope>
    <source>
        <strain evidence="18">WHS-Z9</strain>
    </source>
</reference>
<dbReference type="InterPro" id="IPR036631">
    <property type="entry name" value="MGMT_N_sf"/>
</dbReference>
<dbReference type="Gene3D" id="1.10.10.10">
    <property type="entry name" value="Winged helix-like DNA-binding domain superfamily/Winged helix DNA-binding domain"/>
    <property type="match status" value="1"/>
</dbReference>
<evidence type="ECO:0000256" key="15">
    <source>
        <dbReference type="ARBA" id="ARBA00049348"/>
    </source>
</evidence>
<dbReference type="InterPro" id="IPR008332">
    <property type="entry name" value="MethylG_MeTrfase_N"/>
</dbReference>
<dbReference type="SUPFAM" id="SSF46767">
    <property type="entry name" value="Methylated DNA-protein cysteine methyltransferase, C-terminal domain"/>
    <property type="match status" value="1"/>
</dbReference>
<evidence type="ECO:0000256" key="8">
    <source>
        <dbReference type="ARBA" id="ARBA00022603"/>
    </source>
</evidence>
<dbReference type="SUPFAM" id="SSF53155">
    <property type="entry name" value="Methylated DNA-protein cysteine methyltransferase domain"/>
    <property type="match status" value="1"/>
</dbReference>
<dbReference type="Proteomes" id="UP001064879">
    <property type="component" value="Chromosome"/>
</dbReference>
<evidence type="ECO:0000256" key="6">
    <source>
        <dbReference type="ARBA" id="ARBA00015377"/>
    </source>
</evidence>
<keyword evidence="7" id="KW-0597">Phosphoprotein</keyword>
<dbReference type="Pfam" id="PF02870">
    <property type="entry name" value="Methyltransf_1N"/>
    <property type="match status" value="1"/>
</dbReference>
<keyword evidence="11" id="KW-0227">DNA damage</keyword>